<feature type="domain" description="Solute-binding protein family 5" evidence="2">
    <location>
        <begin position="42"/>
        <end position="401"/>
    </location>
</feature>
<dbReference type="EMBL" id="JADPIE010000002">
    <property type="protein sequence ID" value="MBF8436305.1"/>
    <property type="molecule type" value="Genomic_DNA"/>
</dbReference>
<dbReference type="PANTHER" id="PTHR30290">
    <property type="entry name" value="PERIPLASMIC BINDING COMPONENT OF ABC TRANSPORTER"/>
    <property type="match status" value="1"/>
</dbReference>
<dbReference type="Gene3D" id="3.40.190.10">
    <property type="entry name" value="Periplasmic binding protein-like II"/>
    <property type="match status" value="1"/>
</dbReference>
<organism evidence="3 4">
    <name type="scientific">Halonatronomonas betaini</name>
    <dbReference type="NCBI Taxonomy" id="2778430"/>
    <lineage>
        <taxon>Bacteria</taxon>
        <taxon>Bacillati</taxon>
        <taxon>Bacillota</taxon>
        <taxon>Clostridia</taxon>
        <taxon>Halanaerobiales</taxon>
        <taxon>Halarsenatibacteraceae</taxon>
        <taxon>Halonatronomonas</taxon>
    </lineage>
</organism>
<protein>
    <submittedName>
        <fullName evidence="3">ABC transporter substrate-binding protein</fullName>
    </submittedName>
</protein>
<dbReference type="GO" id="GO:0015833">
    <property type="term" value="P:peptide transport"/>
    <property type="evidence" value="ECO:0007669"/>
    <property type="project" value="TreeGrafter"/>
</dbReference>
<dbReference type="InterPro" id="IPR039424">
    <property type="entry name" value="SBP_5"/>
</dbReference>
<evidence type="ECO:0000313" key="3">
    <source>
        <dbReference type="EMBL" id="MBF8436305.1"/>
    </source>
</evidence>
<dbReference type="GO" id="GO:1904680">
    <property type="term" value="F:peptide transmembrane transporter activity"/>
    <property type="evidence" value="ECO:0007669"/>
    <property type="project" value="TreeGrafter"/>
</dbReference>
<dbReference type="Gene3D" id="3.10.105.10">
    <property type="entry name" value="Dipeptide-binding Protein, Domain 3"/>
    <property type="match status" value="1"/>
</dbReference>
<dbReference type="Proteomes" id="UP000621436">
    <property type="component" value="Unassembled WGS sequence"/>
</dbReference>
<dbReference type="PIRSF" id="PIRSF002741">
    <property type="entry name" value="MppA"/>
    <property type="match status" value="1"/>
</dbReference>
<dbReference type="Pfam" id="PF00496">
    <property type="entry name" value="SBP_bac_5"/>
    <property type="match status" value="1"/>
</dbReference>
<proteinExistence type="predicted"/>
<dbReference type="InterPro" id="IPR030678">
    <property type="entry name" value="Peptide/Ni-bd"/>
</dbReference>
<dbReference type="SUPFAM" id="SSF53850">
    <property type="entry name" value="Periplasmic binding protein-like II"/>
    <property type="match status" value="1"/>
</dbReference>
<sequence>MNIAQKMAVSHLDSDNSTDWLITSMMNHVYEGLFEFDENLEAQPHLAKDYEITDEGRKYVVELREGVLFHNGDEMTSDDVIASFNRWLEVNGAGSTVAPYFKEIERVDDYNLNFIFEEPYAPFINILASPVSNQKFVVRHQDIIEEFGSDVITEHIGTGPYKYVDWIPDRNLRLERFEDYQPSPLEPSYYSGERIPYIENVVYEFITEPTVRVSGVQTGQFDFAEEVPTDQFEMFEANPDIEPVVIYPDQMAMFIMNNAKHPFNNKYARQAMVYALDLEELGYSMIGNPEFWRLEASLHEEGNPWHSSRAGEGIYNNYDPEKAEELLEKAGYDGTPLVILSGQDDRVERQGAIAIKDQLEKIGVEVELQLFDRPTVVERRAREDGWNIHLSTFSKIVPDPQIHQGWTGTNKWILNWDDEYSAQMDEIFARMMVETDYEARYEIVEEFYDFMWETVPYFNMLDFSRLNIVNSSVQNFQEAWQPFFWNIWFE</sequence>
<gene>
    <name evidence="3" type="ORF">I0Q91_04370</name>
</gene>
<dbReference type="InterPro" id="IPR000914">
    <property type="entry name" value="SBP_5_dom"/>
</dbReference>
<dbReference type="GO" id="GO:0042597">
    <property type="term" value="C:periplasmic space"/>
    <property type="evidence" value="ECO:0007669"/>
    <property type="project" value="UniProtKB-ARBA"/>
</dbReference>
<evidence type="ECO:0000259" key="2">
    <source>
        <dbReference type="Pfam" id="PF00496"/>
    </source>
</evidence>
<evidence type="ECO:0000313" key="4">
    <source>
        <dbReference type="Proteomes" id="UP000621436"/>
    </source>
</evidence>
<dbReference type="GO" id="GO:0043190">
    <property type="term" value="C:ATP-binding cassette (ABC) transporter complex"/>
    <property type="evidence" value="ECO:0007669"/>
    <property type="project" value="InterPro"/>
</dbReference>
<accession>A0A931AT40</accession>
<dbReference type="PANTHER" id="PTHR30290:SF38">
    <property type="entry name" value="D,D-DIPEPTIDE-BINDING PERIPLASMIC PROTEIN DDPA-RELATED"/>
    <property type="match status" value="1"/>
</dbReference>
<dbReference type="AlphaFoldDB" id="A0A931AT40"/>
<dbReference type="Gene3D" id="3.90.76.10">
    <property type="entry name" value="Dipeptide-binding Protein, Domain 1"/>
    <property type="match status" value="1"/>
</dbReference>
<keyword evidence="4" id="KW-1185">Reference proteome</keyword>
<evidence type="ECO:0000256" key="1">
    <source>
        <dbReference type="ARBA" id="ARBA00022729"/>
    </source>
</evidence>
<keyword evidence="1" id="KW-0732">Signal</keyword>
<reference evidence="3" key="1">
    <citation type="submission" date="2020-11" db="EMBL/GenBank/DDBJ databases">
        <title>Halonatronomonas betainensis gen. nov., sp. nov. a novel haloalkaliphilic representative of the family Halanaerobiacae capable of betaine degradation.</title>
        <authorList>
            <person name="Boltyanskaya Y."/>
            <person name="Kevbrin V."/>
            <person name="Detkova E."/>
            <person name="Grouzdev D.S."/>
            <person name="Koziaeva V."/>
            <person name="Zhilina T."/>
        </authorList>
    </citation>
    <scope>NUCLEOTIDE SEQUENCE</scope>
    <source>
        <strain evidence="3">Z-7014</strain>
    </source>
</reference>
<name>A0A931AT40_9FIRM</name>
<comment type="caution">
    <text evidence="3">The sequence shown here is derived from an EMBL/GenBank/DDBJ whole genome shotgun (WGS) entry which is preliminary data.</text>
</comment>